<gene>
    <name evidence="7 8" type="primary">trmB</name>
    <name evidence="8" type="ORF">GT348_06955</name>
</gene>
<accession>A0A6P1NEX4</accession>
<dbReference type="GO" id="GO:0008176">
    <property type="term" value="F:tRNA (guanine(46)-N7)-methyltransferase activity"/>
    <property type="evidence" value="ECO:0007669"/>
    <property type="project" value="UniProtKB-UniRule"/>
</dbReference>
<feature type="binding site" evidence="7">
    <location>
        <position position="179"/>
    </location>
    <ligand>
        <name>substrate</name>
    </ligand>
</feature>
<comment type="caution">
    <text evidence="7">Lacks conserved residue(s) required for the propagation of feature annotation.</text>
</comment>
<keyword evidence="9" id="KW-1185">Reference proteome</keyword>
<comment type="pathway">
    <text evidence="7">tRNA modification; N(7)-methylguanine-tRNA biosynthesis.</text>
</comment>
<feature type="binding site" evidence="7">
    <location>
        <position position="147"/>
    </location>
    <ligand>
        <name>substrate</name>
    </ligand>
</feature>
<dbReference type="PANTHER" id="PTHR23417">
    <property type="entry name" value="3-DEOXY-D-MANNO-OCTULOSONIC-ACID TRANSFERASE/TRNA GUANINE-N 7 - -METHYLTRANSFERASE"/>
    <property type="match status" value="1"/>
</dbReference>
<dbReference type="Pfam" id="PF02390">
    <property type="entry name" value="Methyltransf_4"/>
    <property type="match status" value="1"/>
</dbReference>
<keyword evidence="6 7" id="KW-0819">tRNA processing</keyword>
<comment type="catalytic activity">
    <reaction evidence="1 7">
        <text>guanosine(46) in tRNA + S-adenosyl-L-methionine = N(7)-methylguanosine(46) in tRNA + S-adenosyl-L-homocysteine</text>
        <dbReference type="Rhea" id="RHEA:42708"/>
        <dbReference type="Rhea" id="RHEA-COMP:10188"/>
        <dbReference type="Rhea" id="RHEA-COMP:10189"/>
        <dbReference type="ChEBI" id="CHEBI:57856"/>
        <dbReference type="ChEBI" id="CHEBI:59789"/>
        <dbReference type="ChEBI" id="CHEBI:74269"/>
        <dbReference type="ChEBI" id="CHEBI:74480"/>
        <dbReference type="EC" id="2.1.1.33"/>
    </reaction>
</comment>
<keyword evidence="3 7" id="KW-0489">Methyltransferase</keyword>
<dbReference type="PROSITE" id="PS51625">
    <property type="entry name" value="SAM_MT_TRMB"/>
    <property type="match status" value="1"/>
</dbReference>
<dbReference type="Gene3D" id="3.40.50.150">
    <property type="entry name" value="Vaccinia Virus protein VP39"/>
    <property type="match status" value="1"/>
</dbReference>
<evidence type="ECO:0000256" key="4">
    <source>
        <dbReference type="ARBA" id="ARBA00022679"/>
    </source>
</evidence>
<dbReference type="KEGG" id="bomb:GT348_06955"/>
<organism evidence="8 9">
    <name type="scientific">Aristophania vespae</name>
    <dbReference type="NCBI Taxonomy" id="2697033"/>
    <lineage>
        <taxon>Bacteria</taxon>
        <taxon>Pseudomonadati</taxon>
        <taxon>Pseudomonadota</taxon>
        <taxon>Alphaproteobacteria</taxon>
        <taxon>Acetobacterales</taxon>
        <taxon>Acetobacteraceae</taxon>
        <taxon>Aristophania</taxon>
    </lineage>
</organism>
<keyword evidence="4 7" id="KW-0808">Transferase</keyword>
<dbReference type="Proteomes" id="UP000463975">
    <property type="component" value="Chromosome"/>
</dbReference>
<dbReference type="InterPro" id="IPR029063">
    <property type="entry name" value="SAM-dependent_MTases_sf"/>
</dbReference>
<evidence type="ECO:0000256" key="2">
    <source>
        <dbReference type="ARBA" id="ARBA00003015"/>
    </source>
</evidence>
<dbReference type="SUPFAM" id="SSF53335">
    <property type="entry name" value="S-adenosyl-L-methionine-dependent methyltransferases"/>
    <property type="match status" value="1"/>
</dbReference>
<dbReference type="EC" id="2.1.1.33" evidence="7"/>
<dbReference type="InterPro" id="IPR003358">
    <property type="entry name" value="tRNA_(Gua-N-7)_MeTrfase_Trmb"/>
</dbReference>
<evidence type="ECO:0000313" key="8">
    <source>
        <dbReference type="EMBL" id="QHI96008.1"/>
    </source>
</evidence>
<proteinExistence type="inferred from homology"/>
<reference evidence="8 9" key="1">
    <citation type="submission" date="2020-01" db="EMBL/GenBank/DDBJ databases">
        <title>Genome sequencing of strain KACC 21507.</title>
        <authorList>
            <person name="Heo J."/>
            <person name="Kim S.-J."/>
            <person name="Kim J.-S."/>
            <person name="Hong S.-B."/>
            <person name="Kwon S.-W."/>
        </authorList>
    </citation>
    <scope>NUCLEOTIDE SEQUENCE [LARGE SCALE GENOMIC DNA]</scope>
    <source>
        <strain evidence="8 9">KACC 21507</strain>
    </source>
</reference>
<evidence type="ECO:0000256" key="6">
    <source>
        <dbReference type="ARBA" id="ARBA00022694"/>
    </source>
</evidence>
<dbReference type="GO" id="GO:0043527">
    <property type="term" value="C:tRNA methyltransferase complex"/>
    <property type="evidence" value="ECO:0007669"/>
    <property type="project" value="TreeGrafter"/>
</dbReference>
<feature type="binding site" evidence="7">
    <location>
        <position position="121"/>
    </location>
    <ligand>
        <name>S-adenosyl-L-methionine</name>
        <dbReference type="ChEBI" id="CHEBI:59789"/>
    </ligand>
</feature>
<dbReference type="RefSeq" id="WP_160619081.1">
    <property type="nucleotide sequence ID" value="NZ_CP047652.1"/>
</dbReference>
<evidence type="ECO:0000256" key="1">
    <source>
        <dbReference type="ARBA" id="ARBA00000142"/>
    </source>
</evidence>
<dbReference type="EMBL" id="CP047652">
    <property type="protein sequence ID" value="QHI96008.1"/>
    <property type="molecule type" value="Genomic_DNA"/>
</dbReference>
<comment type="function">
    <text evidence="2 7">Catalyzes the formation of N(7)-methylguanine at position 46 (m7G46) in tRNA.</text>
</comment>
<evidence type="ECO:0000256" key="5">
    <source>
        <dbReference type="ARBA" id="ARBA00022691"/>
    </source>
</evidence>
<comment type="similarity">
    <text evidence="7">Belongs to the class I-like SAM-binding methyltransferase superfamily. TrmB family.</text>
</comment>
<evidence type="ECO:0000256" key="3">
    <source>
        <dbReference type="ARBA" id="ARBA00022603"/>
    </source>
</evidence>
<feature type="binding site" evidence="7">
    <location>
        <position position="143"/>
    </location>
    <ligand>
        <name>S-adenosyl-L-methionine</name>
        <dbReference type="ChEBI" id="CHEBI:59789"/>
    </ligand>
</feature>
<dbReference type="AlphaFoldDB" id="A0A6P1NEX4"/>
<sequence>MTAQLFDDLKPQPERLYGRQRGHPLRARQQILLDKTLPRMSFDAFKNPLEGFSRPVSKIFLEIGFGGGEHALDQSERHADVGYIASEVFENGICSLLSRVVSEGEESEGEVPANLRLWTDDARLLMKELPDQSLDRAYLMFPDPWPKSRHAKRRFVHPVNIAHLARLLKKDAEWRIASDHPVYQEWVTEVMSSQPYFELKSFTQERPESWSPTRYEAKAFREGRQPFYWTFVRRA</sequence>
<name>A0A6P1NEX4_9PROT</name>
<evidence type="ECO:0000256" key="7">
    <source>
        <dbReference type="HAMAP-Rule" id="MF_01057"/>
    </source>
</evidence>
<dbReference type="HAMAP" id="MF_01057">
    <property type="entry name" value="tRNA_methyltr_TrmB"/>
    <property type="match status" value="1"/>
</dbReference>
<evidence type="ECO:0000313" key="9">
    <source>
        <dbReference type="Proteomes" id="UP000463975"/>
    </source>
</evidence>
<feature type="binding site" evidence="7">
    <location>
        <position position="87"/>
    </location>
    <ligand>
        <name>S-adenosyl-L-methionine</name>
        <dbReference type="ChEBI" id="CHEBI:59789"/>
    </ligand>
</feature>
<protein>
    <recommendedName>
        <fullName evidence="7">tRNA (guanine-N(7)-)-methyltransferase</fullName>
        <ecNumber evidence="7">2.1.1.33</ecNumber>
    </recommendedName>
    <alternativeName>
        <fullName evidence="7">tRNA (guanine(46)-N(7))-methyltransferase</fullName>
    </alternativeName>
    <alternativeName>
        <fullName evidence="7">tRNA(m7G46)-methyltransferase</fullName>
    </alternativeName>
</protein>
<dbReference type="PANTHER" id="PTHR23417:SF14">
    <property type="entry name" value="PENTACOTRIPEPTIDE-REPEAT REGION OF PRORP DOMAIN-CONTAINING PROTEIN"/>
    <property type="match status" value="1"/>
</dbReference>
<feature type="binding site" evidence="7">
    <location>
        <begin position="213"/>
        <end position="216"/>
    </location>
    <ligand>
        <name>substrate</name>
    </ligand>
</feature>
<dbReference type="InterPro" id="IPR055361">
    <property type="entry name" value="tRNA_methyltr_TrmB_bact"/>
</dbReference>
<feature type="binding site" evidence="7">
    <location>
        <position position="62"/>
    </location>
    <ligand>
        <name>S-adenosyl-L-methionine</name>
        <dbReference type="ChEBI" id="CHEBI:59789"/>
    </ligand>
</feature>
<dbReference type="UniPathway" id="UPA00989"/>
<keyword evidence="5 7" id="KW-0949">S-adenosyl-L-methionine</keyword>